<accession>A0A8J8NG08</accession>
<dbReference type="Gene3D" id="3.40.50.1820">
    <property type="entry name" value="alpha/beta hydrolase"/>
    <property type="match status" value="1"/>
</dbReference>
<reference evidence="2" key="1">
    <citation type="submission" date="2019-06" db="EMBL/GenBank/DDBJ databases">
        <authorList>
            <person name="Zheng W."/>
        </authorList>
    </citation>
    <scope>NUCLEOTIDE SEQUENCE</scope>
    <source>
        <strain evidence="2">QDHG01</strain>
    </source>
</reference>
<keyword evidence="1" id="KW-0472">Membrane</keyword>
<feature type="transmembrane region" description="Helical" evidence="1">
    <location>
        <begin position="89"/>
        <end position="109"/>
    </location>
</feature>
<dbReference type="AlphaFoldDB" id="A0A8J8NG08"/>
<dbReference type="Proteomes" id="UP000785679">
    <property type="component" value="Unassembled WGS sequence"/>
</dbReference>
<comment type="caution">
    <text evidence="2">The sequence shown here is derived from an EMBL/GenBank/DDBJ whole genome shotgun (WGS) entry which is preliminary data.</text>
</comment>
<keyword evidence="1" id="KW-1133">Transmembrane helix</keyword>
<evidence type="ECO:0008006" key="4">
    <source>
        <dbReference type="Google" id="ProtNLM"/>
    </source>
</evidence>
<dbReference type="EMBL" id="RRYP01017033">
    <property type="protein sequence ID" value="TNV74416.1"/>
    <property type="molecule type" value="Genomic_DNA"/>
</dbReference>
<protein>
    <recommendedName>
        <fullName evidence="4">Transmembrane protein</fullName>
    </recommendedName>
</protein>
<proteinExistence type="predicted"/>
<organism evidence="2 3">
    <name type="scientific">Halteria grandinella</name>
    <dbReference type="NCBI Taxonomy" id="5974"/>
    <lineage>
        <taxon>Eukaryota</taxon>
        <taxon>Sar</taxon>
        <taxon>Alveolata</taxon>
        <taxon>Ciliophora</taxon>
        <taxon>Intramacronucleata</taxon>
        <taxon>Spirotrichea</taxon>
        <taxon>Stichotrichia</taxon>
        <taxon>Sporadotrichida</taxon>
        <taxon>Halteriidae</taxon>
        <taxon>Halteria</taxon>
    </lineage>
</organism>
<evidence type="ECO:0000313" key="2">
    <source>
        <dbReference type="EMBL" id="TNV74416.1"/>
    </source>
</evidence>
<evidence type="ECO:0000256" key="1">
    <source>
        <dbReference type="SAM" id="Phobius"/>
    </source>
</evidence>
<sequence length="211" mass="25016">MNQKQMRMCLTLSPFFEKFRCFMGQSTKFYFSHQIPIILNSNNFSQLTFSHLKMQGIIKVLLTSQDDHQKSFQSHLLQVLPNRSPQKQLIMKIFVILLVSLVTCNQGFLAQKFEALRQFYYSLTQNYDHTKSIQYFYYTKIAVCQPEEIARWDCGYYCEKHPGMIDVESFTGDYSSQAYCGYNQNENLIVLVYRSKYIINSRHSRCNQLYQ</sequence>
<dbReference type="OrthoDB" id="345705at2759"/>
<evidence type="ECO:0000313" key="3">
    <source>
        <dbReference type="Proteomes" id="UP000785679"/>
    </source>
</evidence>
<gene>
    <name evidence="2" type="ORF">FGO68_gene17133</name>
</gene>
<name>A0A8J8NG08_HALGN</name>
<dbReference type="InterPro" id="IPR029058">
    <property type="entry name" value="AB_hydrolase_fold"/>
</dbReference>
<keyword evidence="3" id="KW-1185">Reference proteome</keyword>
<keyword evidence="1" id="KW-0812">Transmembrane</keyword>